<evidence type="ECO:0000259" key="12">
    <source>
        <dbReference type="Pfam" id="PF01529"/>
    </source>
</evidence>
<dbReference type="InterPro" id="IPR039859">
    <property type="entry name" value="PFA4/ZDH16/20/ERF2-like"/>
</dbReference>
<feature type="compositionally biased region" description="Acidic residues" evidence="11">
    <location>
        <begin position="403"/>
        <end position="412"/>
    </location>
</feature>
<evidence type="ECO:0000256" key="1">
    <source>
        <dbReference type="ARBA" id="ARBA00004141"/>
    </source>
</evidence>
<keyword evidence="14" id="KW-1185">Reference proteome</keyword>
<feature type="region of interest" description="Disordered" evidence="11">
    <location>
        <begin position="339"/>
        <end position="360"/>
    </location>
</feature>
<feature type="transmembrane region" description="Helical" evidence="10">
    <location>
        <begin position="44"/>
        <end position="63"/>
    </location>
</feature>
<comment type="similarity">
    <text evidence="10">Belongs to the DHHC palmitoyltransferase family.</text>
</comment>
<dbReference type="GO" id="GO:0019706">
    <property type="term" value="F:protein-cysteine S-palmitoyltransferase activity"/>
    <property type="evidence" value="ECO:0007669"/>
    <property type="project" value="UniProtKB-EC"/>
</dbReference>
<feature type="transmembrane region" description="Helical" evidence="10">
    <location>
        <begin position="12"/>
        <end position="38"/>
    </location>
</feature>
<gene>
    <name evidence="13" type="primary">PFA4_2</name>
    <name evidence="13" type="ORF">K7432_001869</name>
</gene>
<evidence type="ECO:0000313" key="13">
    <source>
        <dbReference type="EMBL" id="KAK9727430.1"/>
    </source>
</evidence>
<evidence type="ECO:0000256" key="2">
    <source>
        <dbReference type="ARBA" id="ARBA00022679"/>
    </source>
</evidence>
<evidence type="ECO:0000256" key="8">
    <source>
        <dbReference type="ARBA" id="ARBA00023315"/>
    </source>
</evidence>
<keyword evidence="8 10" id="KW-0012">Acyltransferase</keyword>
<evidence type="ECO:0000256" key="4">
    <source>
        <dbReference type="ARBA" id="ARBA00022989"/>
    </source>
</evidence>
<feature type="transmembrane region" description="Helical" evidence="10">
    <location>
        <begin position="189"/>
        <end position="211"/>
    </location>
</feature>
<keyword evidence="4 10" id="KW-1133">Transmembrane helix</keyword>
<evidence type="ECO:0000256" key="7">
    <source>
        <dbReference type="ARBA" id="ARBA00023288"/>
    </source>
</evidence>
<dbReference type="PANTHER" id="PTHR12246">
    <property type="entry name" value="PALMITOYLTRANSFERASE ZDHHC16"/>
    <property type="match status" value="1"/>
</dbReference>
<feature type="domain" description="Palmitoyltransferase DHHC" evidence="12">
    <location>
        <begin position="95"/>
        <end position="228"/>
    </location>
</feature>
<evidence type="ECO:0000256" key="11">
    <source>
        <dbReference type="SAM" id="MobiDB-lite"/>
    </source>
</evidence>
<comment type="caution">
    <text evidence="13">The sequence shown here is derived from an EMBL/GenBank/DDBJ whole genome shotgun (WGS) entry which is preliminary data.</text>
</comment>
<comment type="catalytic activity">
    <reaction evidence="9 10">
        <text>L-cysteinyl-[protein] + hexadecanoyl-CoA = S-hexadecanoyl-L-cysteinyl-[protein] + CoA</text>
        <dbReference type="Rhea" id="RHEA:36683"/>
        <dbReference type="Rhea" id="RHEA-COMP:10131"/>
        <dbReference type="Rhea" id="RHEA-COMP:11032"/>
        <dbReference type="ChEBI" id="CHEBI:29950"/>
        <dbReference type="ChEBI" id="CHEBI:57287"/>
        <dbReference type="ChEBI" id="CHEBI:57379"/>
        <dbReference type="ChEBI" id="CHEBI:74151"/>
        <dbReference type="EC" id="2.3.1.225"/>
    </reaction>
</comment>
<dbReference type="Proteomes" id="UP001479436">
    <property type="component" value="Unassembled WGS sequence"/>
</dbReference>
<reference evidence="13 14" key="1">
    <citation type="submission" date="2023-04" db="EMBL/GenBank/DDBJ databases">
        <title>Genome of Basidiobolus ranarum AG-B5.</title>
        <authorList>
            <person name="Stajich J.E."/>
            <person name="Carter-House D."/>
            <person name="Gryganskyi A."/>
        </authorList>
    </citation>
    <scope>NUCLEOTIDE SEQUENCE [LARGE SCALE GENOMIC DNA]</scope>
    <source>
        <strain evidence="13 14">AG-B5</strain>
    </source>
</reference>
<feature type="compositionally biased region" description="Polar residues" evidence="11">
    <location>
        <begin position="339"/>
        <end position="349"/>
    </location>
</feature>
<feature type="region of interest" description="Disordered" evidence="11">
    <location>
        <begin position="382"/>
        <end position="422"/>
    </location>
</feature>
<feature type="transmembrane region" description="Helical" evidence="10">
    <location>
        <begin position="146"/>
        <end position="169"/>
    </location>
</feature>
<evidence type="ECO:0000256" key="6">
    <source>
        <dbReference type="ARBA" id="ARBA00023139"/>
    </source>
</evidence>
<dbReference type="InterPro" id="IPR001594">
    <property type="entry name" value="Palmitoyltrfase_DHHC"/>
</dbReference>
<evidence type="ECO:0000256" key="5">
    <source>
        <dbReference type="ARBA" id="ARBA00023136"/>
    </source>
</evidence>
<comment type="subcellular location">
    <subcellularLocation>
        <location evidence="1">Membrane</location>
        <topology evidence="1">Multi-pass membrane protein</topology>
    </subcellularLocation>
</comment>
<organism evidence="13 14">
    <name type="scientific">Basidiobolus ranarum</name>
    <dbReference type="NCBI Taxonomy" id="34480"/>
    <lineage>
        <taxon>Eukaryota</taxon>
        <taxon>Fungi</taxon>
        <taxon>Fungi incertae sedis</taxon>
        <taxon>Zoopagomycota</taxon>
        <taxon>Entomophthoromycotina</taxon>
        <taxon>Basidiobolomycetes</taxon>
        <taxon>Basidiobolales</taxon>
        <taxon>Basidiobolaceae</taxon>
        <taxon>Basidiobolus</taxon>
    </lineage>
</organism>
<dbReference type="PROSITE" id="PS50216">
    <property type="entry name" value="DHHC"/>
    <property type="match status" value="1"/>
</dbReference>
<keyword evidence="6" id="KW-0564">Palmitate</keyword>
<keyword evidence="2 10" id="KW-0808">Transferase</keyword>
<dbReference type="EC" id="2.3.1.225" evidence="10"/>
<protein>
    <recommendedName>
        <fullName evidence="10">Palmitoyltransferase</fullName>
        <ecNumber evidence="10">2.3.1.225</ecNumber>
    </recommendedName>
</protein>
<accession>A0ABR2W955</accession>
<evidence type="ECO:0000256" key="3">
    <source>
        <dbReference type="ARBA" id="ARBA00022692"/>
    </source>
</evidence>
<name>A0ABR2W955_9FUNG</name>
<dbReference type="EMBL" id="JASJQH010006921">
    <property type="protein sequence ID" value="KAK9727430.1"/>
    <property type="molecule type" value="Genomic_DNA"/>
</dbReference>
<evidence type="ECO:0000256" key="10">
    <source>
        <dbReference type="RuleBase" id="RU079119"/>
    </source>
</evidence>
<comment type="domain">
    <text evidence="10">The DHHC domain is required for palmitoyltransferase activity.</text>
</comment>
<sequence length="422" mass="47922">MFSIRKQYQFKWSHIVVFLVIFTIAFIGIATQLCGIIRYFDAPLIHLIAFNALVLLLCVNYYLAVTTDPGKVPWEWTPQLEGEVTVIEVKKSNVESPRFCRTCSVYKPPRAHHCSACNRCVLKMDHHCPWLNNCVGHCNYPHFIRFLFFVNLATGYSFYILSARGYQIYDDSIHNRLWGTRAPSNVELGTLFTVFLLNLVVFFCVLGLSVYQIWSLALNVTTIEYLENDKIQEMVQRNQISPAVFPYDLGVWENFRQVLGRNVLLWGWPQKAPGDGLMYPVAKGLATPVIWPPPEYLTAKKQPRPKYVTSNITTHSDSEGPTFGIPWLQIPTGFLNGGESSKASQTRLLSSDSESESEENLIPLDHLEDTLGEHDEDYVSGLNYPARPSGLVRRTPSSRSGDEFNDSDDDDQPIGSLLSRNR</sequence>
<proteinExistence type="inferred from homology"/>
<keyword evidence="3 10" id="KW-0812">Transmembrane</keyword>
<keyword evidence="5 10" id="KW-0472">Membrane</keyword>
<evidence type="ECO:0000256" key="9">
    <source>
        <dbReference type="ARBA" id="ARBA00048048"/>
    </source>
</evidence>
<keyword evidence="7" id="KW-0449">Lipoprotein</keyword>
<dbReference type="Pfam" id="PF01529">
    <property type="entry name" value="DHHC"/>
    <property type="match status" value="1"/>
</dbReference>
<evidence type="ECO:0000313" key="14">
    <source>
        <dbReference type="Proteomes" id="UP001479436"/>
    </source>
</evidence>